<dbReference type="AlphaFoldDB" id="A0A1B0CDY5"/>
<dbReference type="Proteomes" id="UP000092461">
    <property type="component" value="Unassembled WGS sequence"/>
</dbReference>
<evidence type="ECO:0000313" key="2">
    <source>
        <dbReference type="Proteomes" id="UP000092461"/>
    </source>
</evidence>
<proteinExistence type="predicted"/>
<evidence type="ECO:0000313" key="1">
    <source>
        <dbReference type="EnsemblMetazoa" id="LLOJ002555-PA"/>
    </source>
</evidence>
<dbReference type="VEuPathDB" id="VectorBase:LLOJ002555"/>
<name>A0A1B0CDY5_LUTLO</name>
<reference evidence="1" key="1">
    <citation type="submission" date="2020-05" db="UniProtKB">
        <authorList>
            <consortium name="EnsemblMetazoa"/>
        </authorList>
    </citation>
    <scope>IDENTIFICATION</scope>
    <source>
        <strain evidence="1">Jacobina</strain>
    </source>
</reference>
<protein>
    <submittedName>
        <fullName evidence="1">Uncharacterized protein</fullName>
    </submittedName>
</protein>
<dbReference type="EnsemblMetazoa" id="LLOJ002555-RA">
    <property type="protein sequence ID" value="LLOJ002555-PA"/>
    <property type="gene ID" value="LLOJ002555"/>
</dbReference>
<keyword evidence="2" id="KW-1185">Reference proteome</keyword>
<dbReference type="EMBL" id="AJWK01008402">
    <property type="status" value="NOT_ANNOTATED_CDS"/>
    <property type="molecule type" value="Genomic_DNA"/>
</dbReference>
<sequence>MGGRDYLCYENLNTIIGDTSPTTSHICRSNIAVRFLLLPQHYSYVLHIYVCMYYYVENPENRLTHILDVYR</sequence>
<organism evidence="1 2">
    <name type="scientific">Lutzomyia longipalpis</name>
    <name type="common">Sand fly</name>
    <dbReference type="NCBI Taxonomy" id="7200"/>
    <lineage>
        <taxon>Eukaryota</taxon>
        <taxon>Metazoa</taxon>
        <taxon>Ecdysozoa</taxon>
        <taxon>Arthropoda</taxon>
        <taxon>Hexapoda</taxon>
        <taxon>Insecta</taxon>
        <taxon>Pterygota</taxon>
        <taxon>Neoptera</taxon>
        <taxon>Endopterygota</taxon>
        <taxon>Diptera</taxon>
        <taxon>Nematocera</taxon>
        <taxon>Psychodoidea</taxon>
        <taxon>Psychodidae</taxon>
        <taxon>Lutzomyia</taxon>
        <taxon>Lutzomyia</taxon>
    </lineage>
</organism>
<accession>A0A1B0CDY5</accession>